<dbReference type="Pfam" id="PF20826">
    <property type="entry name" value="PHD_5"/>
    <property type="match status" value="1"/>
</dbReference>
<dbReference type="InterPro" id="IPR008936">
    <property type="entry name" value="Rho_GTPase_activation_prot"/>
</dbReference>
<dbReference type="InterPro" id="IPR011011">
    <property type="entry name" value="Znf_FYVE_PHD"/>
</dbReference>
<keyword evidence="1" id="KW-0479">Metal-binding</keyword>
<dbReference type="OrthoDB" id="437889at2759"/>
<evidence type="ECO:0000256" key="1">
    <source>
        <dbReference type="ARBA" id="ARBA00022723"/>
    </source>
</evidence>
<name>A0A8B6CCZ4_MYTGA</name>
<dbReference type="PROSITE" id="PS51016">
    <property type="entry name" value="MYTH4"/>
    <property type="match status" value="1"/>
</dbReference>
<proteinExistence type="predicted"/>
<dbReference type="GO" id="GO:0007165">
    <property type="term" value="P:signal transduction"/>
    <property type="evidence" value="ECO:0007669"/>
    <property type="project" value="InterPro"/>
</dbReference>
<keyword evidence="3" id="KW-0862">Zinc</keyword>
<dbReference type="AlphaFoldDB" id="A0A8B6CCZ4"/>
<dbReference type="Pfam" id="PF00620">
    <property type="entry name" value="RhoGAP"/>
    <property type="match status" value="1"/>
</dbReference>
<evidence type="ECO:0000259" key="5">
    <source>
        <dbReference type="PROSITE" id="PS50238"/>
    </source>
</evidence>
<evidence type="ECO:0000313" key="7">
    <source>
        <dbReference type="EMBL" id="VDI02308.1"/>
    </source>
</evidence>
<dbReference type="SMART" id="SM00139">
    <property type="entry name" value="MyTH4"/>
    <property type="match status" value="1"/>
</dbReference>
<dbReference type="FunFam" id="1.10.555.10:FF:000011">
    <property type="entry name" value="Rho GTPase-activating protein 39"/>
    <property type="match status" value="1"/>
</dbReference>
<dbReference type="CDD" id="cd15632">
    <property type="entry name" value="PHD_PHF13"/>
    <property type="match status" value="1"/>
</dbReference>
<keyword evidence="2" id="KW-0863">Zinc-finger</keyword>
<evidence type="ECO:0000313" key="8">
    <source>
        <dbReference type="Proteomes" id="UP000596742"/>
    </source>
</evidence>
<evidence type="ECO:0000259" key="6">
    <source>
        <dbReference type="PROSITE" id="PS51016"/>
    </source>
</evidence>
<protein>
    <submittedName>
        <fullName evidence="7">Rho GTPase-activating protein 39</fullName>
    </submittedName>
</protein>
<organism evidence="7 8">
    <name type="scientific">Mytilus galloprovincialis</name>
    <name type="common">Mediterranean mussel</name>
    <dbReference type="NCBI Taxonomy" id="29158"/>
    <lineage>
        <taxon>Eukaryota</taxon>
        <taxon>Metazoa</taxon>
        <taxon>Spiralia</taxon>
        <taxon>Lophotrochozoa</taxon>
        <taxon>Mollusca</taxon>
        <taxon>Bivalvia</taxon>
        <taxon>Autobranchia</taxon>
        <taxon>Pteriomorphia</taxon>
        <taxon>Mytilida</taxon>
        <taxon>Mytiloidea</taxon>
        <taxon>Mytilidae</taxon>
        <taxon>Mytilinae</taxon>
        <taxon>Mytilus</taxon>
    </lineage>
</organism>
<feature type="compositionally biased region" description="Polar residues" evidence="4">
    <location>
        <begin position="407"/>
        <end position="436"/>
    </location>
</feature>
<reference evidence="7" key="1">
    <citation type="submission" date="2018-11" db="EMBL/GenBank/DDBJ databases">
        <authorList>
            <person name="Alioto T."/>
            <person name="Alioto T."/>
        </authorList>
    </citation>
    <scope>NUCLEOTIDE SEQUENCE</scope>
</reference>
<dbReference type="SMART" id="SM00324">
    <property type="entry name" value="RhoGAP"/>
    <property type="match status" value="1"/>
</dbReference>
<dbReference type="SUPFAM" id="SSF57903">
    <property type="entry name" value="FYVE/PHD zinc finger"/>
    <property type="match status" value="1"/>
</dbReference>
<dbReference type="Pfam" id="PF00784">
    <property type="entry name" value="MyTH4"/>
    <property type="match status" value="1"/>
</dbReference>
<accession>A0A8B6CCZ4</accession>
<dbReference type="EMBL" id="UYJE01001450">
    <property type="protein sequence ID" value="VDI02308.1"/>
    <property type="molecule type" value="Genomic_DNA"/>
</dbReference>
<sequence>MADRKGKGTQISNAQEIIIKGWHCVALRDEIYMQLCKQTTDNPKLESLQKGWELMAVCLNFFPPTVKFKTYLEGYISRYMDTDDDLPDLIVSQADGMLIPISHFAKQCNKRLEKMVQSGPKKGQRKPNIDEIEQAKKSIFNPSMFGSTLEEILALQCERFPDRKLPWLQTTLSEEVLRLNGAQTEGIFRVPGDIDEVNALKIKCDQWIIPSDCPDPHIPASLLKLWYRELQEPLIPPEFYEECIENFQNPEEAIEVVNKLPDINRLVLAYLIRFLQVFAAEDNSKVTKMDVNNLAMVMAPNCLRCESLEPQVIFENTRKEMGFIRTLIQNLDTSFMEGIVYSFASASMHPAACAPKNRKPLGRSEYEHTGSSPPKKKKTKEDFYAFCTMILEYTQYESNKHDEMRSQHNASPLDSSGSTADSYTSDTTLSAGSPSHLSMGPDMPDSDDESYELITCFCMKPYGGRPMIECSVCETWIHLSCAKIRKNNIPETFVCNNCRDNRFTKRKSSRTRIENNKFVV</sequence>
<dbReference type="GO" id="GO:0008270">
    <property type="term" value="F:zinc ion binding"/>
    <property type="evidence" value="ECO:0007669"/>
    <property type="project" value="UniProtKB-KW"/>
</dbReference>
<dbReference type="Proteomes" id="UP000596742">
    <property type="component" value="Unassembled WGS sequence"/>
</dbReference>
<dbReference type="GO" id="GO:0005737">
    <property type="term" value="C:cytoplasm"/>
    <property type="evidence" value="ECO:0007669"/>
    <property type="project" value="TreeGrafter"/>
</dbReference>
<dbReference type="Gene3D" id="1.10.555.10">
    <property type="entry name" value="Rho GTPase activation protein"/>
    <property type="match status" value="1"/>
</dbReference>
<dbReference type="GO" id="GO:0005096">
    <property type="term" value="F:GTPase activator activity"/>
    <property type="evidence" value="ECO:0007669"/>
    <property type="project" value="TreeGrafter"/>
</dbReference>
<dbReference type="CDD" id="cd04389">
    <property type="entry name" value="RhoGAP_KIAA1688"/>
    <property type="match status" value="1"/>
</dbReference>
<dbReference type="InterPro" id="IPR001965">
    <property type="entry name" value="Znf_PHD"/>
</dbReference>
<feature type="region of interest" description="Disordered" evidence="4">
    <location>
        <begin position="400"/>
        <end position="446"/>
    </location>
</feature>
<feature type="domain" description="Rho-GAP" evidence="5">
    <location>
        <begin position="147"/>
        <end position="335"/>
    </location>
</feature>
<evidence type="ECO:0000256" key="3">
    <source>
        <dbReference type="ARBA" id="ARBA00022833"/>
    </source>
</evidence>
<keyword evidence="8" id="KW-1185">Reference proteome</keyword>
<dbReference type="InterPro" id="IPR000857">
    <property type="entry name" value="MyTH4_dom"/>
</dbReference>
<gene>
    <name evidence="7" type="ORF">MGAL_10B020084</name>
</gene>
<dbReference type="InterPro" id="IPR041947">
    <property type="entry name" value="PHD_PHF13"/>
</dbReference>
<evidence type="ECO:0000256" key="2">
    <source>
        <dbReference type="ARBA" id="ARBA00022771"/>
    </source>
</evidence>
<dbReference type="PROSITE" id="PS50238">
    <property type="entry name" value="RHOGAP"/>
    <property type="match status" value="1"/>
</dbReference>
<dbReference type="InterPro" id="IPR038185">
    <property type="entry name" value="MyTH4_dom_sf"/>
</dbReference>
<feature type="domain" description="MyTH4" evidence="6">
    <location>
        <begin position="1"/>
        <end position="136"/>
    </location>
</feature>
<dbReference type="Gene3D" id="1.25.40.530">
    <property type="entry name" value="MyTH4 domain"/>
    <property type="match status" value="1"/>
</dbReference>
<dbReference type="GO" id="GO:0005856">
    <property type="term" value="C:cytoskeleton"/>
    <property type="evidence" value="ECO:0007669"/>
    <property type="project" value="InterPro"/>
</dbReference>
<evidence type="ECO:0000256" key="4">
    <source>
        <dbReference type="SAM" id="MobiDB-lite"/>
    </source>
</evidence>
<dbReference type="Gene3D" id="3.30.40.10">
    <property type="entry name" value="Zinc/RING finger domain, C3HC4 (zinc finger)"/>
    <property type="match status" value="1"/>
</dbReference>
<feature type="region of interest" description="Disordered" evidence="4">
    <location>
        <begin position="354"/>
        <end position="378"/>
    </location>
</feature>
<dbReference type="SUPFAM" id="SSF48350">
    <property type="entry name" value="GTPase activation domain, GAP"/>
    <property type="match status" value="1"/>
</dbReference>
<dbReference type="InterPro" id="IPR013083">
    <property type="entry name" value="Znf_RING/FYVE/PHD"/>
</dbReference>
<dbReference type="SMART" id="SM00249">
    <property type="entry name" value="PHD"/>
    <property type="match status" value="1"/>
</dbReference>
<dbReference type="PANTHER" id="PTHR45876:SF8">
    <property type="entry name" value="FI04035P"/>
    <property type="match status" value="1"/>
</dbReference>
<dbReference type="InterPro" id="IPR000198">
    <property type="entry name" value="RhoGAP_dom"/>
</dbReference>
<comment type="caution">
    <text evidence="7">The sequence shown here is derived from an EMBL/GenBank/DDBJ whole genome shotgun (WGS) entry which is preliminary data.</text>
</comment>
<dbReference type="PANTHER" id="PTHR45876">
    <property type="entry name" value="FI04035P"/>
    <property type="match status" value="1"/>
</dbReference>